<sequence>MSLNTTAVRIKVTLKDVKPEVMRRLVVPVTLRLDRLHLTLQEAFGWTNTPEFVREYHDAHTSLRQPRAGTFMTIIAQYKAAPEFTGLAASTRRAYLAYIKLIEDAFGDLPVAALADRRVRGEFKTWRDSFAETPRKADYAWTTLARVMSFAKDRGIIATNPCERGGRLYVADRKDKIWTEQDIAAVLAVASSEIQLALILALWSGQRQGDLLRLPWSAYESPYIRLRQSKGGRRVAMPAGAPLRALLDATSRQGPLILTNTLGRPWTSDGFRTSWGKACERAGIDGLTFHDLRGTAVVRLAIAGASVPQIAAVTGHSLKDVEAILDAHYLGRDIQLAEAAVLKLEARTKL</sequence>
<dbReference type="InterPro" id="IPR002104">
    <property type="entry name" value="Integrase_catalytic"/>
</dbReference>
<dbReference type="InterPro" id="IPR011010">
    <property type="entry name" value="DNA_brk_join_enz"/>
</dbReference>
<dbReference type="AlphaFoldDB" id="A0A4Y9M861"/>
<dbReference type="PROSITE" id="PS51898">
    <property type="entry name" value="TYR_RECOMBINASE"/>
    <property type="match status" value="1"/>
</dbReference>
<dbReference type="InterPro" id="IPR012912">
    <property type="entry name" value="Plasmid_pRiA4b_Orf3-like"/>
</dbReference>
<accession>A0A4Y9M861</accession>
<evidence type="ECO:0000256" key="2">
    <source>
        <dbReference type="ARBA" id="ARBA00023172"/>
    </source>
</evidence>
<dbReference type="SUPFAM" id="SSF56349">
    <property type="entry name" value="DNA breaking-rejoining enzymes"/>
    <property type="match status" value="1"/>
</dbReference>
<dbReference type="Gene3D" id="3.10.290.30">
    <property type="entry name" value="MM3350-like"/>
    <property type="match status" value="1"/>
</dbReference>
<dbReference type="Pfam" id="PF00589">
    <property type="entry name" value="Phage_integrase"/>
    <property type="match status" value="1"/>
</dbReference>
<dbReference type="PANTHER" id="PTHR30349">
    <property type="entry name" value="PHAGE INTEGRASE-RELATED"/>
    <property type="match status" value="1"/>
</dbReference>
<dbReference type="PANTHER" id="PTHR30349:SF64">
    <property type="entry name" value="PROPHAGE INTEGRASE INTD-RELATED"/>
    <property type="match status" value="1"/>
</dbReference>
<evidence type="ECO:0000313" key="5">
    <source>
        <dbReference type="Proteomes" id="UP000297966"/>
    </source>
</evidence>
<dbReference type="InterPro" id="IPR050090">
    <property type="entry name" value="Tyrosine_recombinase_XerCD"/>
</dbReference>
<name>A0A4Y9M861_9BRAD</name>
<dbReference type="Gene3D" id="1.10.443.10">
    <property type="entry name" value="Intergrase catalytic core"/>
    <property type="match status" value="1"/>
</dbReference>
<dbReference type="RefSeq" id="WP_135172957.1">
    <property type="nucleotide sequence ID" value="NZ_SPQT01000001.1"/>
</dbReference>
<dbReference type="EMBL" id="SPQT01000001">
    <property type="protein sequence ID" value="TFV51215.1"/>
    <property type="molecule type" value="Genomic_DNA"/>
</dbReference>
<dbReference type="InterPro" id="IPR024047">
    <property type="entry name" value="MM3350-like_sf"/>
</dbReference>
<comment type="caution">
    <text evidence="4">The sequence shown here is derived from an EMBL/GenBank/DDBJ whole genome shotgun (WGS) entry which is preliminary data.</text>
</comment>
<dbReference type="Pfam" id="PF07929">
    <property type="entry name" value="PRiA4_ORF3"/>
    <property type="match status" value="1"/>
</dbReference>
<dbReference type="GO" id="GO:0003677">
    <property type="term" value="F:DNA binding"/>
    <property type="evidence" value="ECO:0007669"/>
    <property type="project" value="InterPro"/>
</dbReference>
<evidence type="ECO:0000313" key="4">
    <source>
        <dbReference type="EMBL" id="TFV51215.1"/>
    </source>
</evidence>
<evidence type="ECO:0000256" key="1">
    <source>
        <dbReference type="ARBA" id="ARBA00022908"/>
    </source>
</evidence>
<dbReference type="GO" id="GO:0006310">
    <property type="term" value="P:DNA recombination"/>
    <property type="evidence" value="ECO:0007669"/>
    <property type="project" value="UniProtKB-KW"/>
</dbReference>
<dbReference type="SUPFAM" id="SSF159941">
    <property type="entry name" value="MM3350-like"/>
    <property type="match status" value="1"/>
</dbReference>
<gene>
    <name evidence="4" type="ORF">E4K65_03785</name>
</gene>
<proteinExistence type="predicted"/>
<dbReference type="GO" id="GO:0015074">
    <property type="term" value="P:DNA integration"/>
    <property type="evidence" value="ECO:0007669"/>
    <property type="project" value="UniProtKB-KW"/>
</dbReference>
<reference evidence="4 5" key="1">
    <citation type="submission" date="2019-03" db="EMBL/GenBank/DDBJ databases">
        <title>Bradyrhizobium diversity isolated from nodules of Chamaecrista fasciculata.</title>
        <authorList>
            <person name="Klepa M.S."/>
            <person name="Urquiaga M.O."/>
            <person name="Hungria M."/>
            <person name="Delamuta J.R."/>
        </authorList>
    </citation>
    <scope>NUCLEOTIDE SEQUENCE [LARGE SCALE GENOMIC DNA]</scope>
    <source>
        <strain evidence="4 5">CNPSo 3448</strain>
    </source>
</reference>
<dbReference type="OrthoDB" id="8201432at2"/>
<organism evidence="4 5">
    <name type="scientific">Bradyrhizobium niftali</name>
    <dbReference type="NCBI Taxonomy" id="2560055"/>
    <lineage>
        <taxon>Bacteria</taxon>
        <taxon>Pseudomonadati</taxon>
        <taxon>Pseudomonadota</taxon>
        <taxon>Alphaproteobacteria</taxon>
        <taxon>Hyphomicrobiales</taxon>
        <taxon>Nitrobacteraceae</taxon>
        <taxon>Bradyrhizobium</taxon>
    </lineage>
</organism>
<keyword evidence="1" id="KW-0229">DNA integration</keyword>
<keyword evidence="5" id="KW-1185">Reference proteome</keyword>
<feature type="domain" description="Tyr recombinase" evidence="3">
    <location>
        <begin position="173"/>
        <end position="342"/>
    </location>
</feature>
<keyword evidence="2" id="KW-0233">DNA recombination</keyword>
<evidence type="ECO:0000259" key="3">
    <source>
        <dbReference type="PROSITE" id="PS51898"/>
    </source>
</evidence>
<dbReference type="InterPro" id="IPR013762">
    <property type="entry name" value="Integrase-like_cat_sf"/>
</dbReference>
<dbReference type="Proteomes" id="UP000297966">
    <property type="component" value="Unassembled WGS sequence"/>
</dbReference>
<protein>
    <submittedName>
        <fullName evidence="4">Integrase</fullName>
    </submittedName>
</protein>